<evidence type="ECO:0000256" key="3">
    <source>
        <dbReference type="ARBA" id="ARBA00022777"/>
    </source>
</evidence>
<evidence type="ECO:0000256" key="6">
    <source>
        <dbReference type="RuleBase" id="RU000304"/>
    </source>
</evidence>
<dbReference type="GO" id="GO:0016020">
    <property type="term" value="C:membrane"/>
    <property type="evidence" value="ECO:0007669"/>
    <property type="project" value="TreeGrafter"/>
</dbReference>
<evidence type="ECO:0000313" key="9">
    <source>
        <dbReference type="Proteomes" id="UP000054937"/>
    </source>
</evidence>
<dbReference type="GO" id="GO:0000407">
    <property type="term" value="C:phagophore assembly site"/>
    <property type="evidence" value="ECO:0007669"/>
    <property type="project" value="TreeGrafter"/>
</dbReference>
<keyword evidence="9" id="KW-1185">Reference proteome</keyword>
<feature type="domain" description="Protein kinase" evidence="7">
    <location>
        <begin position="18"/>
        <end position="290"/>
    </location>
</feature>
<dbReference type="Gene3D" id="1.10.510.10">
    <property type="entry name" value="Transferase(Phosphotransferase) domain 1"/>
    <property type="match status" value="1"/>
</dbReference>
<accession>A0A0V0R728</accession>
<dbReference type="GO" id="GO:0004674">
    <property type="term" value="F:protein serine/threonine kinase activity"/>
    <property type="evidence" value="ECO:0007669"/>
    <property type="project" value="UniProtKB-KW"/>
</dbReference>
<name>A0A0V0R728_PSEPJ</name>
<dbReference type="InterPro" id="IPR045269">
    <property type="entry name" value="Atg1-like"/>
</dbReference>
<evidence type="ECO:0000256" key="1">
    <source>
        <dbReference type="ARBA" id="ARBA00022679"/>
    </source>
</evidence>
<feature type="binding site" evidence="5">
    <location>
        <position position="48"/>
    </location>
    <ligand>
        <name>ATP</name>
        <dbReference type="ChEBI" id="CHEBI:30616"/>
    </ligand>
</feature>
<dbReference type="OMA" id="KPWIANT"/>
<dbReference type="Proteomes" id="UP000054937">
    <property type="component" value="Unassembled WGS sequence"/>
</dbReference>
<dbReference type="SMART" id="SM00220">
    <property type="entry name" value="S_TKc"/>
    <property type="match status" value="1"/>
</dbReference>
<evidence type="ECO:0000256" key="2">
    <source>
        <dbReference type="ARBA" id="ARBA00022741"/>
    </source>
</evidence>
<sequence>MQIKKVPNKEIGGGKYIVEKNKLLGTGSFGSVYRCFLKKDPTQVFAVKIIDMKQFNQLNSQIRDKQIRELEKEILILQQVQSDYVAPLIDLTRSTNNLYLILKYCNQGDLSSYLQNQPNKRLSEQESLRFFIQIMEGYKALLKLNIIHRDLKPANILLHNGNANIADFGFGKISVINPACYQDITVKGTPYYRSPQLLIEPNSANENTYVVATNKCDIWSLGIMLFEMLNGKKPWIANTITELLYNIRNQGLTFLVDNISEQSVQLLNSMLQIEEENRISWEELYQHPFVKQLYYNFNIQKQDLFIQNQQQQQQNQIQINTQDQNNQEDENIYASQIINNKDENLQQ</sequence>
<dbReference type="GO" id="GO:0005524">
    <property type="term" value="F:ATP binding"/>
    <property type="evidence" value="ECO:0007669"/>
    <property type="project" value="UniProtKB-UniRule"/>
</dbReference>
<keyword evidence="2 5" id="KW-0547">Nucleotide-binding</keyword>
<dbReference type="InterPro" id="IPR017441">
    <property type="entry name" value="Protein_kinase_ATP_BS"/>
</dbReference>
<keyword evidence="6" id="KW-0723">Serine/threonine-protein kinase</keyword>
<keyword evidence="3 8" id="KW-0418">Kinase</keyword>
<proteinExistence type="inferred from homology"/>
<gene>
    <name evidence="8" type="ORF">PPERSA_08424</name>
</gene>
<organism evidence="8 9">
    <name type="scientific">Pseudocohnilembus persalinus</name>
    <name type="common">Ciliate</name>
    <dbReference type="NCBI Taxonomy" id="266149"/>
    <lineage>
        <taxon>Eukaryota</taxon>
        <taxon>Sar</taxon>
        <taxon>Alveolata</taxon>
        <taxon>Ciliophora</taxon>
        <taxon>Intramacronucleata</taxon>
        <taxon>Oligohymenophorea</taxon>
        <taxon>Scuticociliatia</taxon>
        <taxon>Philasterida</taxon>
        <taxon>Pseudocohnilembidae</taxon>
        <taxon>Pseudocohnilembus</taxon>
    </lineage>
</organism>
<reference evidence="8 9" key="1">
    <citation type="journal article" date="2015" name="Sci. Rep.">
        <title>Genome of the facultative scuticociliatosis pathogen Pseudocohnilembus persalinus provides insight into its virulence through horizontal gene transfer.</title>
        <authorList>
            <person name="Xiong J."/>
            <person name="Wang G."/>
            <person name="Cheng J."/>
            <person name="Tian M."/>
            <person name="Pan X."/>
            <person name="Warren A."/>
            <person name="Jiang C."/>
            <person name="Yuan D."/>
            <person name="Miao W."/>
        </authorList>
    </citation>
    <scope>NUCLEOTIDE SEQUENCE [LARGE SCALE GENOMIC DNA]</scope>
    <source>
        <strain evidence="8">36N120E</strain>
    </source>
</reference>
<dbReference type="PANTHER" id="PTHR24348">
    <property type="entry name" value="SERINE/THREONINE-PROTEIN KINASE UNC-51-RELATED"/>
    <property type="match status" value="1"/>
</dbReference>
<evidence type="ECO:0000259" key="7">
    <source>
        <dbReference type="PROSITE" id="PS50011"/>
    </source>
</evidence>
<evidence type="ECO:0000313" key="8">
    <source>
        <dbReference type="EMBL" id="KRX10021.1"/>
    </source>
</evidence>
<evidence type="ECO:0000256" key="5">
    <source>
        <dbReference type="PROSITE-ProRule" id="PRU10141"/>
    </source>
</evidence>
<dbReference type="PANTHER" id="PTHR24348:SF22">
    <property type="entry name" value="NON-SPECIFIC SERINE_THREONINE PROTEIN KINASE"/>
    <property type="match status" value="1"/>
</dbReference>
<dbReference type="AlphaFoldDB" id="A0A0V0R728"/>
<keyword evidence="1" id="KW-0808">Transferase</keyword>
<protein>
    <submittedName>
        <fullName evidence="8">Protein kinase-like domain</fullName>
    </submittedName>
</protein>
<dbReference type="PROSITE" id="PS50011">
    <property type="entry name" value="PROTEIN_KINASE_DOM"/>
    <property type="match status" value="1"/>
</dbReference>
<dbReference type="InterPro" id="IPR000719">
    <property type="entry name" value="Prot_kinase_dom"/>
</dbReference>
<dbReference type="InParanoid" id="A0A0V0R728"/>
<dbReference type="EMBL" id="LDAU01000040">
    <property type="protein sequence ID" value="KRX10021.1"/>
    <property type="molecule type" value="Genomic_DNA"/>
</dbReference>
<dbReference type="SUPFAM" id="SSF56112">
    <property type="entry name" value="Protein kinase-like (PK-like)"/>
    <property type="match status" value="1"/>
</dbReference>
<keyword evidence="4 5" id="KW-0067">ATP-binding</keyword>
<dbReference type="InterPro" id="IPR011009">
    <property type="entry name" value="Kinase-like_dom_sf"/>
</dbReference>
<dbReference type="GO" id="GO:0000045">
    <property type="term" value="P:autophagosome assembly"/>
    <property type="evidence" value="ECO:0007669"/>
    <property type="project" value="TreeGrafter"/>
</dbReference>
<dbReference type="PROSITE" id="PS00107">
    <property type="entry name" value="PROTEIN_KINASE_ATP"/>
    <property type="match status" value="1"/>
</dbReference>
<evidence type="ECO:0000256" key="4">
    <source>
        <dbReference type="ARBA" id="ARBA00022840"/>
    </source>
</evidence>
<dbReference type="OrthoDB" id="5337378at2759"/>
<comment type="caution">
    <text evidence="8">The sequence shown here is derived from an EMBL/GenBank/DDBJ whole genome shotgun (WGS) entry which is preliminary data.</text>
</comment>
<comment type="similarity">
    <text evidence="6">Belongs to the protein kinase superfamily.</text>
</comment>
<dbReference type="Pfam" id="PF00069">
    <property type="entry name" value="Pkinase"/>
    <property type="match status" value="1"/>
</dbReference>
<dbReference type="GO" id="GO:0010506">
    <property type="term" value="P:regulation of autophagy"/>
    <property type="evidence" value="ECO:0007669"/>
    <property type="project" value="InterPro"/>
</dbReference>
<dbReference type="GO" id="GO:0005829">
    <property type="term" value="C:cytosol"/>
    <property type="evidence" value="ECO:0007669"/>
    <property type="project" value="TreeGrafter"/>
</dbReference>
<dbReference type="GO" id="GO:0005776">
    <property type="term" value="C:autophagosome"/>
    <property type="evidence" value="ECO:0007669"/>
    <property type="project" value="TreeGrafter"/>
</dbReference>
<dbReference type="PROSITE" id="PS00108">
    <property type="entry name" value="PROTEIN_KINASE_ST"/>
    <property type="match status" value="1"/>
</dbReference>
<dbReference type="InterPro" id="IPR008271">
    <property type="entry name" value="Ser/Thr_kinase_AS"/>
</dbReference>